<keyword evidence="3" id="KW-1185">Reference proteome</keyword>
<evidence type="ECO:0000313" key="3">
    <source>
        <dbReference type="Proteomes" id="UP000072741"/>
    </source>
</evidence>
<dbReference type="RefSeq" id="WP_058643612.1">
    <property type="nucleotide sequence ID" value="NZ_LDSL01000132.1"/>
</dbReference>
<reference evidence="2 3" key="1">
    <citation type="journal article" date="2016" name="Front. Microbiol.">
        <title>Genomic Resource of Rice Seed Associated Bacteria.</title>
        <authorList>
            <person name="Midha S."/>
            <person name="Bansal K."/>
            <person name="Sharma S."/>
            <person name="Kumar N."/>
            <person name="Patil P.P."/>
            <person name="Chaudhry V."/>
            <person name="Patil P.B."/>
        </authorList>
    </citation>
    <scope>NUCLEOTIDE SEQUENCE [LARGE SCALE GENOMIC DNA]</scope>
    <source>
        <strain evidence="2 3">NS331</strain>
    </source>
</reference>
<name>A0A147GNX2_9BURK</name>
<organism evidence="2 3">
    <name type="scientific">Pseudacidovorax intermedius</name>
    <dbReference type="NCBI Taxonomy" id="433924"/>
    <lineage>
        <taxon>Bacteria</taxon>
        <taxon>Pseudomonadati</taxon>
        <taxon>Pseudomonadota</taxon>
        <taxon>Betaproteobacteria</taxon>
        <taxon>Burkholderiales</taxon>
        <taxon>Comamonadaceae</taxon>
        <taxon>Pseudacidovorax</taxon>
    </lineage>
</organism>
<feature type="region of interest" description="Disordered" evidence="1">
    <location>
        <begin position="58"/>
        <end position="86"/>
    </location>
</feature>
<sequence>MTVPTTIPAGVDERWPAGRPASRLSAFFQTMDGSAIGASLEAQAKMSQDSTRTLERARSKGADAKTFTLHGAPRHGGAYTRARNDG</sequence>
<gene>
    <name evidence="2" type="ORF">NS331_19490</name>
</gene>
<dbReference type="EMBL" id="LDSL01000132">
    <property type="protein sequence ID" value="KTT15845.1"/>
    <property type="molecule type" value="Genomic_DNA"/>
</dbReference>
<comment type="caution">
    <text evidence="2">The sequence shown here is derived from an EMBL/GenBank/DDBJ whole genome shotgun (WGS) entry which is preliminary data.</text>
</comment>
<protein>
    <submittedName>
        <fullName evidence="2">Uncharacterized protein</fullName>
    </submittedName>
</protein>
<dbReference type="Proteomes" id="UP000072741">
    <property type="component" value="Unassembled WGS sequence"/>
</dbReference>
<proteinExistence type="predicted"/>
<dbReference type="OrthoDB" id="8918523at2"/>
<evidence type="ECO:0000256" key="1">
    <source>
        <dbReference type="SAM" id="MobiDB-lite"/>
    </source>
</evidence>
<dbReference type="AlphaFoldDB" id="A0A147GNX2"/>
<evidence type="ECO:0000313" key="2">
    <source>
        <dbReference type="EMBL" id="KTT15845.1"/>
    </source>
</evidence>
<accession>A0A147GNX2</accession>